<dbReference type="PANTHER" id="PTHR16466:SF6">
    <property type="entry name" value="TELOMERIC REPEAT-BINDING FACTOR 2-INTERACTING PROTEIN 1"/>
    <property type="match status" value="1"/>
</dbReference>
<feature type="compositionally biased region" description="Low complexity" evidence="12">
    <location>
        <begin position="731"/>
        <end position="743"/>
    </location>
</feature>
<evidence type="ECO:0000256" key="6">
    <source>
        <dbReference type="ARBA" id="ARBA00022895"/>
    </source>
</evidence>
<keyword evidence="6" id="KW-0779">Telomere</keyword>
<evidence type="ECO:0000259" key="14">
    <source>
        <dbReference type="Pfam" id="PF11626"/>
    </source>
</evidence>
<feature type="domain" description="BRCT" evidence="15">
    <location>
        <begin position="17"/>
        <end position="91"/>
    </location>
</feature>
<dbReference type="InterPro" id="IPR000048">
    <property type="entry name" value="IQ_motif_EF-hand-BS"/>
</dbReference>
<organism evidence="16 17">
    <name type="scientific">Parachaetomium inaequale</name>
    <dbReference type="NCBI Taxonomy" id="2588326"/>
    <lineage>
        <taxon>Eukaryota</taxon>
        <taxon>Fungi</taxon>
        <taxon>Dikarya</taxon>
        <taxon>Ascomycota</taxon>
        <taxon>Pezizomycotina</taxon>
        <taxon>Sordariomycetes</taxon>
        <taxon>Sordariomycetidae</taxon>
        <taxon>Sordariales</taxon>
        <taxon>Chaetomiaceae</taxon>
        <taxon>Parachaetomium</taxon>
    </lineage>
</organism>
<dbReference type="PROSITE" id="PS50096">
    <property type="entry name" value="IQ"/>
    <property type="match status" value="1"/>
</dbReference>
<feature type="region of interest" description="Disordered" evidence="12">
    <location>
        <begin position="585"/>
        <end position="948"/>
    </location>
</feature>
<evidence type="ECO:0000256" key="3">
    <source>
        <dbReference type="ARBA" id="ARBA00010467"/>
    </source>
</evidence>
<keyword evidence="10" id="KW-0539">Nucleus</keyword>
<reference evidence="17" key="1">
    <citation type="journal article" date="2023" name="Mol. Phylogenet. Evol.">
        <title>Genome-scale phylogeny and comparative genomics of the fungal order Sordariales.</title>
        <authorList>
            <person name="Hensen N."/>
            <person name="Bonometti L."/>
            <person name="Westerberg I."/>
            <person name="Brannstrom I.O."/>
            <person name="Guillou S."/>
            <person name="Cros-Aarteil S."/>
            <person name="Calhoun S."/>
            <person name="Haridas S."/>
            <person name="Kuo A."/>
            <person name="Mondo S."/>
            <person name="Pangilinan J."/>
            <person name="Riley R."/>
            <person name="LaButti K."/>
            <person name="Andreopoulos B."/>
            <person name="Lipzen A."/>
            <person name="Chen C."/>
            <person name="Yan M."/>
            <person name="Daum C."/>
            <person name="Ng V."/>
            <person name="Clum A."/>
            <person name="Steindorff A."/>
            <person name="Ohm R.A."/>
            <person name="Martin F."/>
            <person name="Silar P."/>
            <person name="Natvig D.O."/>
            <person name="Lalanne C."/>
            <person name="Gautier V."/>
            <person name="Ament-Velasquez S.L."/>
            <person name="Kruys A."/>
            <person name="Hutchinson M.I."/>
            <person name="Powell A.J."/>
            <person name="Barry K."/>
            <person name="Miller A.N."/>
            <person name="Grigoriev I.V."/>
            <person name="Debuchy R."/>
            <person name="Gladieux P."/>
            <person name="Hiltunen Thoren M."/>
            <person name="Johannesson H."/>
        </authorList>
    </citation>
    <scope>NUCLEOTIDE SEQUENCE [LARGE SCALE GENOMIC DNA]</scope>
    <source>
        <strain evidence="17">CBS 284.82</strain>
    </source>
</reference>
<dbReference type="InterPro" id="IPR021661">
    <property type="entry name" value="Rap1_C"/>
</dbReference>
<keyword evidence="5" id="KW-0158">Chromosome</keyword>
<dbReference type="InterPro" id="IPR009057">
    <property type="entry name" value="Homeodomain-like_sf"/>
</dbReference>
<comment type="subcellular location">
    <subcellularLocation>
        <location evidence="2">Chromosome</location>
        <location evidence="2">Telomere</location>
    </subcellularLocation>
    <subcellularLocation>
        <location evidence="1">Nucleus</location>
    </subcellularLocation>
</comment>
<feature type="domain" description="TERF2-interacting telomeric protein 1 Myb" evidence="13">
    <location>
        <begin position="109"/>
        <end position="162"/>
    </location>
</feature>
<dbReference type="SUPFAM" id="SSF52113">
    <property type="entry name" value="BRCT domain"/>
    <property type="match status" value="1"/>
</dbReference>
<evidence type="ECO:0000256" key="8">
    <source>
        <dbReference type="ARBA" id="ARBA00023159"/>
    </source>
</evidence>
<evidence type="ECO:0000256" key="7">
    <source>
        <dbReference type="ARBA" id="ARBA00023015"/>
    </source>
</evidence>
<keyword evidence="7" id="KW-0805">Transcription regulation</keyword>
<feature type="compositionally biased region" description="Acidic residues" evidence="12">
    <location>
        <begin position="590"/>
        <end position="676"/>
    </location>
</feature>
<dbReference type="SUPFAM" id="SSF46689">
    <property type="entry name" value="Homeodomain-like"/>
    <property type="match status" value="2"/>
</dbReference>
<dbReference type="AlphaFoldDB" id="A0AAN6PC25"/>
<dbReference type="InterPro" id="IPR036431">
    <property type="entry name" value="ARID_dom_sf"/>
</dbReference>
<proteinExistence type="inferred from homology"/>
<dbReference type="GO" id="GO:0070187">
    <property type="term" value="C:shelterin complex"/>
    <property type="evidence" value="ECO:0007669"/>
    <property type="project" value="TreeGrafter"/>
</dbReference>
<evidence type="ECO:0000313" key="17">
    <source>
        <dbReference type="Proteomes" id="UP001303115"/>
    </source>
</evidence>
<dbReference type="SMART" id="SM00015">
    <property type="entry name" value="IQ"/>
    <property type="match status" value="2"/>
</dbReference>
<evidence type="ECO:0000256" key="10">
    <source>
        <dbReference type="ARBA" id="ARBA00023242"/>
    </source>
</evidence>
<dbReference type="Gene3D" id="1.20.5.190">
    <property type="match status" value="1"/>
</dbReference>
<dbReference type="InterPro" id="IPR001357">
    <property type="entry name" value="BRCT_dom"/>
</dbReference>
<dbReference type="Gene3D" id="1.10.10.2170">
    <property type="match status" value="1"/>
</dbReference>
<feature type="compositionally biased region" description="Basic residues" evidence="12">
    <location>
        <begin position="926"/>
        <end position="937"/>
    </location>
</feature>
<feature type="region of interest" description="Disordered" evidence="12">
    <location>
        <begin position="159"/>
        <end position="231"/>
    </location>
</feature>
<keyword evidence="8" id="KW-0010">Activator</keyword>
<feature type="compositionally biased region" description="Pro residues" evidence="12">
    <location>
        <begin position="166"/>
        <end position="179"/>
    </location>
</feature>
<dbReference type="Pfam" id="PF11626">
    <property type="entry name" value="Rap1_C"/>
    <property type="match status" value="1"/>
</dbReference>
<accession>A0AAN6PC25</accession>
<comment type="caution">
    <text evidence="16">The sequence shown here is derived from an EMBL/GenBank/DDBJ whole genome shotgun (WGS) entry which is preliminary data.</text>
</comment>
<dbReference type="InterPro" id="IPR039595">
    <property type="entry name" value="TE2IP/Rap1"/>
</dbReference>
<dbReference type="EMBL" id="MU854436">
    <property type="protein sequence ID" value="KAK4038207.1"/>
    <property type="molecule type" value="Genomic_DNA"/>
</dbReference>
<dbReference type="GO" id="GO:0042162">
    <property type="term" value="F:telomeric DNA binding"/>
    <property type="evidence" value="ECO:0007669"/>
    <property type="project" value="TreeGrafter"/>
</dbReference>
<feature type="compositionally biased region" description="Polar residues" evidence="12">
    <location>
        <begin position="875"/>
        <end position="912"/>
    </location>
</feature>
<feature type="compositionally biased region" description="Low complexity" evidence="12">
    <location>
        <begin position="183"/>
        <end position="219"/>
    </location>
</feature>
<comment type="similarity">
    <text evidence="3">Belongs to the RAP1 family.</text>
</comment>
<gene>
    <name evidence="16" type="ORF">C8A01DRAFT_48143</name>
</gene>
<evidence type="ECO:0000256" key="12">
    <source>
        <dbReference type="SAM" id="MobiDB-lite"/>
    </source>
</evidence>
<feature type="region of interest" description="Disordered" evidence="12">
    <location>
        <begin position="250"/>
        <end position="373"/>
    </location>
</feature>
<keyword evidence="9" id="KW-0804">Transcription</keyword>
<evidence type="ECO:0000259" key="15">
    <source>
        <dbReference type="Pfam" id="PF16589"/>
    </source>
</evidence>
<evidence type="ECO:0000256" key="11">
    <source>
        <dbReference type="ARBA" id="ARBA00032471"/>
    </source>
</evidence>
<dbReference type="InterPro" id="IPR038104">
    <property type="entry name" value="Rap1_C_sf"/>
</dbReference>
<evidence type="ECO:0000256" key="5">
    <source>
        <dbReference type="ARBA" id="ARBA00022454"/>
    </source>
</evidence>
<dbReference type="GO" id="GO:0010833">
    <property type="term" value="P:telomere maintenance via telomere lengthening"/>
    <property type="evidence" value="ECO:0007669"/>
    <property type="project" value="TreeGrafter"/>
</dbReference>
<dbReference type="InterPro" id="IPR036420">
    <property type="entry name" value="BRCT_dom_sf"/>
</dbReference>
<sequence>MAPPIVYDGVNGRYEGTLFNGIKFWVSQLVPTRSVFVDKIKDNGGKIALLEKFADVLIADHARKGCPAGSVSWRYIDDCLAKGELVNIEEHRIHAANSTRPPKGIKVPYTKLDEQILVTWVRQSDDVSGNEIYKKLAERYPQHSWQSWRDKWVNKMSRLPEENLPPSLPELPPPRPQPGGGPRATPDTAAPARAAPAKAAPARAAPARAAPARPDATPASRGSRDLVKKTRIRFTEEDDKLLTEYVADRVRAGKGPNGNEIYKDLEEEHPHHSWHSWRDRWVRHLSLRSAEDESEEEPARPQAEPIQPREAPSERPRPQARGAISPPPARTPAQPPPPSAAAAPTPGPSVNGLLMSRKQEFDHKKKRSEAARTIQAVWRGHRVRRDLRHSQPCIAAFQARAQGFRARRALNPAEIESEPVDTPSSPVTGQGPADETTMAMEPEPEPEPDRGQEKDADPAIFRAAEHYGDEDRHHTSQPASTTPEETTPLLPDEEFWPHFEEYNKNKGIMPGPWAQIGDRAVDFRDLWRCATAEPDHASRDWEVVAEELGFDWIAEPHVPVHLKMAFEKHLRGFEDSMLKFYLSDEGRDASEEDSEETEASGDEGEEGDGGDEEVQEVDEEGDEEEEGEEGDEEMQEVVEEENEEDERDEEEGGDQEIQDMDEKSDEAEEDVDEETASEASGTNFVSSPPIVSLKRARMSSLSPFLGSVRKRPRRDPSSEVPETPQTRTERAGQGVAGARAVAANQHTPTRPRHAQPAGQRVELKTQVSQPPGQYDGTDDDGLVTPSQQLRSEMEAASSPPEPPRNAPRIPSSASHPLPSVERDDDETSDSSDGFEPVSALPVRGLRHPNPPRGRDENRPHRTLPWSKDKGKQPATILTSTPNPAPRTSTRTTPLINTPHQPPRTSTKTTTLRVPSARTSTHPTPNHNHHSTSARKPPKQHEPLDPAPLMKHLHTQHPTCPQALIVRAVKATTCQFANAEAVLDSLVRGRGIPAKISGVWTREDDELLRGIDKWVAGLGGREPPKKPLGGGADGERLGEMEWRKEKEGEKEVYWRLAGKHGSEGVFRRREFLWAWDHA</sequence>
<dbReference type="CDD" id="cd23767">
    <property type="entry name" value="IQCD"/>
    <property type="match status" value="1"/>
</dbReference>
<evidence type="ECO:0000259" key="13">
    <source>
        <dbReference type="Pfam" id="PF08914"/>
    </source>
</evidence>
<feature type="compositionally biased region" description="Basic and acidic residues" evidence="12">
    <location>
        <begin position="447"/>
        <end position="474"/>
    </location>
</feature>
<feature type="compositionally biased region" description="Basic and acidic residues" evidence="12">
    <location>
        <begin position="261"/>
        <end position="282"/>
    </location>
</feature>
<dbReference type="InterPro" id="IPR015010">
    <property type="entry name" value="TERF2IP_Myb"/>
</dbReference>
<evidence type="ECO:0000256" key="1">
    <source>
        <dbReference type="ARBA" id="ARBA00004123"/>
    </source>
</evidence>
<feature type="compositionally biased region" description="Pro residues" evidence="12">
    <location>
        <begin position="325"/>
        <end position="339"/>
    </location>
</feature>
<dbReference type="Pfam" id="PF16589">
    <property type="entry name" value="BRCT_2"/>
    <property type="match status" value="1"/>
</dbReference>
<dbReference type="Gene3D" id="1.10.10.60">
    <property type="entry name" value="Homeodomain-like"/>
    <property type="match status" value="2"/>
</dbReference>
<evidence type="ECO:0000256" key="2">
    <source>
        <dbReference type="ARBA" id="ARBA00004574"/>
    </source>
</evidence>
<name>A0AAN6PC25_9PEZI</name>
<dbReference type="Pfam" id="PF08914">
    <property type="entry name" value="Myb_Rap1"/>
    <property type="match status" value="2"/>
</dbReference>
<dbReference type="CDD" id="cd16100">
    <property type="entry name" value="ARID"/>
    <property type="match status" value="1"/>
</dbReference>
<keyword evidence="17" id="KW-1185">Reference proteome</keyword>
<feature type="domain" description="TERF2-interacting telomeric protein 1 Myb" evidence="13">
    <location>
        <begin position="234"/>
        <end position="288"/>
    </location>
</feature>
<evidence type="ECO:0000313" key="16">
    <source>
        <dbReference type="EMBL" id="KAK4038207.1"/>
    </source>
</evidence>
<dbReference type="SUPFAM" id="SSF46774">
    <property type="entry name" value="ARID-like"/>
    <property type="match status" value="1"/>
</dbReference>
<feature type="region of interest" description="Disordered" evidence="12">
    <location>
        <begin position="408"/>
        <end position="489"/>
    </location>
</feature>
<dbReference type="PANTHER" id="PTHR16466">
    <property type="entry name" value="TELOMERE REPEAT-BINDING FACTOR 2-INTERACTING PROTEIN 1"/>
    <property type="match status" value="1"/>
</dbReference>
<evidence type="ECO:0000256" key="9">
    <source>
        <dbReference type="ARBA" id="ARBA00023163"/>
    </source>
</evidence>
<dbReference type="GO" id="GO:0031848">
    <property type="term" value="P:protection from non-homologous end joining at telomere"/>
    <property type="evidence" value="ECO:0007669"/>
    <property type="project" value="TreeGrafter"/>
</dbReference>
<feature type="domain" description="TRF2-interacting telomeric protein/Rap1 C-terminal" evidence="14">
    <location>
        <begin position="961"/>
        <end position="1071"/>
    </location>
</feature>
<protein>
    <recommendedName>
        <fullName evidence="4">Telomeric repeat-binding factor 2-interacting protein 1</fullName>
    </recommendedName>
    <alternativeName>
        <fullName evidence="11">Repressor/activator protein 1 homolog</fullName>
    </alternativeName>
</protein>
<evidence type="ECO:0000256" key="4">
    <source>
        <dbReference type="ARBA" id="ARBA00017805"/>
    </source>
</evidence>
<dbReference type="Proteomes" id="UP001303115">
    <property type="component" value="Unassembled WGS sequence"/>
</dbReference>
<dbReference type="CDD" id="cd11655">
    <property type="entry name" value="rap1_myb-like"/>
    <property type="match status" value="2"/>
</dbReference>